<proteinExistence type="inferred from homology"/>
<evidence type="ECO:0000256" key="3">
    <source>
        <dbReference type="ARBA" id="ARBA00022679"/>
    </source>
</evidence>
<dbReference type="Gene3D" id="2.40.50.100">
    <property type="match status" value="1"/>
</dbReference>
<dbReference type="InterPro" id="IPR000089">
    <property type="entry name" value="Biotin_lipoyl"/>
</dbReference>
<evidence type="ECO:0000256" key="4">
    <source>
        <dbReference type="ARBA" id="ARBA00022823"/>
    </source>
</evidence>
<dbReference type="InterPro" id="IPR011053">
    <property type="entry name" value="Single_hybrid_motif"/>
</dbReference>
<dbReference type="Pfam" id="PF02817">
    <property type="entry name" value="E3_binding"/>
    <property type="match status" value="1"/>
</dbReference>
<dbReference type="EMBL" id="JBHUEM010000020">
    <property type="protein sequence ID" value="MFD1737212.1"/>
    <property type="molecule type" value="Genomic_DNA"/>
</dbReference>
<keyword evidence="3 6" id="KW-0808">Transferase</keyword>
<dbReference type="CDD" id="cd06849">
    <property type="entry name" value="lipoyl_domain"/>
    <property type="match status" value="1"/>
</dbReference>
<dbReference type="InterPro" id="IPR023213">
    <property type="entry name" value="CAT-like_dom_sf"/>
</dbReference>
<dbReference type="InterPro" id="IPR004167">
    <property type="entry name" value="PSBD"/>
</dbReference>
<dbReference type="PANTHER" id="PTHR43178">
    <property type="entry name" value="DIHYDROLIPOAMIDE ACETYLTRANSFERASE COMPONENT OF PYRUVATE DEHYDROGENASE COMPLEX"/>
    <property type="match status" value="1"/>
</dbReference>
<dbReference type="PROSITE" id="PS50968">
    <property type="entry name" value="BIOTINYL_LIPOYL"/>
    <property type="match status" value="1"/>
</dbReference>
<accession>A0ABW4LQ63</accession>
<keyword evidence="10" id="KW-1185">Reference proteome</keyword>
<evidence type="ECO:0000313" key="9">
    <source>
        <dbReference type="EMBL" id="MFD1737212.1"/>
    </source>
</evidence>
<comment type="caution">
    <text evidence="9">The sequence shown here is derived from an EMBL/GenBank/DDBJ whole genome shotgun (WGS) entry which is preliminary data.</text>
</comment>
<dbReference type="Proteomes" id="UP001597214">
    <property type="component" value="Unassembled WGS sequence"/>
</dbReference>
<dbReference type="EC" id="2.3.1.-" evidence="6"/>
<evidence type="ECO:0000256" key="5">
    <source>
        <dbReference type="ARBA" id="ARBA00023315"/>
    </source>
</evidence>
<keyword evidence="4 6" id="KW-0450">Lipoyl</keyword>
<dbReference type="InterPro" id="IPR036625">
    <property type="entry name" value="E3-bd_dom_sf"/>
</dbReference>
<dbReference type="RefSeq" id="WP_377928786.1">
    <property type="nucleotide sequence ID" value="NZ_JBHUEM010000020.1"/>
</dbReference>
<evidence type="ECO:0000256" key="2">
    <source>
        <dbReference type="ARBA" id="ARBA00007317"/>
    </source>
</evidence>
<evidence type="ECO:0000313" key="10">
    <source>
        <dbReference type="Proteomes" id="UP001597214"/>
    </source>
</evidence>
<dbReference type="PANTHER" id="PTHR43178:SF5">
    <property type="entry name" value="LIPOAMIDE ACYLTRANSFERASE COMPONENT OF BRANCHED-CHAIN ALPHA-KETO ACID DEHYDROGENASE COMPLEX, MITOCHONDRIAL"/>
    <property type="match status" value="1"/>
</dbReference>
<evidence type="ECO:0000256" key="6">
    <source>
        <dbReference type="RuleBase" id="RU003423"/>
    </source>
</evidence>
<feature type="domain" description="Peripheral subunit-binding (PSBD)" evidence="8">
    <location>
        <begin position="116"/>
        <end position="153"/>
    </location>
</feature>
<comment type="cofactor">
    <cofactor evidence="1 6">
        <name>(R)-lipoate</name>
        <dbReference type="ChEBI" id="CHEBI:83088"/>
    </cofactor>
</comment>
<dbReference type="Gene3D" id="3.30.559.10">
    <property type="entry name" value="Chloramphenicol acetyltransferase-like domain"/>
    <property type="match status" value="1"/>
</dbReference>
<feature type="domain" description="Lipoyl-binding" evidence="7">
    <location>
        <begin position="1"/>
        <end position="75"/>
    </location>
</feature>
<evidence type="ECO:0000256" key="1">
    <source>
        <dbReference type="ARBA" id="ARBA00001938"/>
    </source>
</evidence>
<dbReference type="SUPFAM" id="SSF51230">
    <property type="entry name" value="Single hybrid motif"/>
    <property type="match status" value="1"/>
</dbReference>
<dbReference type="SUPFAM" id="SSF52777">
    <property type="entry name" value="CoA-dependent acyltransferases"/>
    <property type="match status" value="1"/>
</dbReference>
<organism evidence="9 10">
    <name type="scientific">Bacillus salitolerans</name>
    <dbReference type="NCBI Taxonomy" id="1437434"/>
    <lineage>
        <taxon>Bacteria</taxon>
        <taxon>Bacillati</taxon>
        <taxon>Bacillota</taxon>
        <taxon>Bacilli</taxon>
        <taxon>Bacillales</taxon>
        <taxon>Bacillaceae</taxon>
        <taxon>Bacillus</taxon>
    </lineage>
</organism>
<dbReference type="Pfam" id="PF00198">
    <property type="entry name" value="2-oxoacid_dh"/>
    <property type="match status" value="1"/>
</dbReference>
<dbReference type="PROSITE" id="PS51826">
    <property type="entry name" value="PSBD"/>
    <property type="match status" value="1"/>
</dbReference>
<reference evidence="10" key="1">
    <citation type="journal article" date="2019" name="Int. J. Syst. Evol. Microbiol.">
        <title>The Global Catalogue of Microorganisms (GCM) 10K type strain sequencing project: providing services to taxonomists for standard genome sequencing and annotation.</title>
        <authorList>
            <consortium name="The Broad Institute Genomics Platform"/>
            <consortium name="The Broad Institute Genome Sequencing Center for Infectious Disease"/>
            <person name="Wu L."/>
            <person name="Ma J."/>
        </authorList>
    </citation>
    <scope>NUCLEOTIDE SEQUENCE [LARGE SCALE GENOMIC DNA]</scope>
    <source>
        <strain evidence="10">CCUG 49339</strain>
    </source>
</reference>
<sequence>MEVKLHDIGEGMHEADITHFFVKPGDRVKADDPIVEVQTDKMTAEIPAPRAGIIKEITVEAGQTISVGTTVIIIEEDSPNQTVDVSTSSKTSNGVQTIQIPAPTSIETSSKKKRILASPYTRKLAREKGIDIELVHGTGPAGRITDEDVANFAIVDTSEIESLNNTSLEKAVQPESEKPKTQIVQNVIPYRGRRKQIGKKMQQSLYTVPHCTHFEEVDVTELIALREQLKKDGVNISATAFFIKALSLSLKEFPIFNARLHDEKEEIHLIHDHHVGLATDTEDGLVVPIIRNVEQKSLKQIHADMKELTGKAIENTLTATDVTGGTFTISNVGPLGGSIGATPIINHPEVGLMAFHKTKKMPIVNDKDEIVIRSMMNVSMSFDHRVVDGATAVKFTSYFAKLIGNPTFMLLEMI</sequence>
<name>A0ABW4LQ63_9BACI</name>
<comment type="similarity">
    <text evidence="2 6">Belongs to the 2-oxoacid dehydrogenase family.</text>
</comment>
<dbReference type="InterPro" id="IPR050743">
    <property type="entry name" value="2-oxoacid_DH_E2_comp"/>
</dbReference>
<dbReference type="Pfam" id="PF00364">
    <property type="entry name" value="Biotin_lipoyl"/>
    <property type="match status" value="1"/>
</dbReference>
<evidence type="ECO:0000259" key="7">
    <source>
        <dbReference type="PROSITE" id="PS50968"/>
    </source>
</evidence>
<dbReference type="Gene3D" id="4.10.320.10">
    <property type="entry name" value="E3-binding domain"/>
    <property type="match status" value="1"/>
</dbReference>
<gene>
    <name evidence="9" type="ORF">ACFSCX_11680</name>
</gene>
<evidence type="ECO:0000259" key="8">
    <source>
        <dbReference type="PROSITE" id="PS51826"/>
    </source>
</evidence>
<keyword evidence="5 6" id="KW-0012">Acyltransferase</keyword>
<protein>
    <recommendedName>
        <fullName evidence="6">Dihydrolipoamide acetyltransferase component of pyruvate dehydrogenase complex</fullName>
        <ecNumber evidence="6">2.3.1.-</ecNumber>
    </recommendedName>
</protein>
<dbReference type="GO" id="GO:0016746">
    <property type="term" value="F:acyltransferase activity"/>
    <property type="evidence" value="ECO:0007669"/>
    <property type="project" value="UniProtKB-KW"/>
</dbReference>
<dbReference type="SUPFAM" id="SSF47005">
    <property type="entry name" value="Peripheral subunit-binding domain of 2-oxo acid dehydrogenase complex"/>
    <property type="match status" value="1"/>
</dbReference>
<dbReference type="InterPro" id="IPR001078">
    <property type="entry name" value="2-oxoacid_DH_actylTfrase"/>
</dbReference>